<evidence type="ECO:0000313" key="2">
    <source>
        <dbReference type="Proteomes" id="UP000272400"/>
    </source>
</evidence>
<evidence type="ECO:0000313" key="1">
    <source>
        <dbReference type="EMBL" id="ROO82711.1"/>
    </source>
</evidence>
<proteinExistence type="predicted"/>
<accession>A0A3N1CN13</accession>
<keyword evidence="2" id="KW-1185">Reference proteome</keyword>
<dbReference type="AlphaFoldDB" id="A0A3N1CN13"/>
<organism evidence="1 2">
    <name type="scientific">Actinocorallia herbida</name>
    <dbReference type="NCBI Taxonomy" id="58109"/>
    <lineage>
        <taxon>Bacteria</taxon>
        <taxon>Bacillati</taxon>
        <taxon>Actinomycetota</taxon>
        <taxon>Actinomycetes</taxon>
        <taxon>Streptosporangiales</taxon>
        <taxon>Thermomonosporaceae</taxon>
        <taxon>Actinocorallia</taxon>
    </lineage>
</organism>
<gene>
    <name evidence="1" type="ORF">EDD29_0193</name>
</gene>
<protein>
    <submittedName>
        <fullName evidence="1">Uncharacterized protein</fullName>
    </submittedName>
</protein>
<comment type="caution">
    <text evidence="1">The sequence shown here is derived from an EMBL/GenBank/DDBJ whole genome shotgun (WGS) entry which is preliminary data.</text>
</comment>
<reference evidence="1 2" key="1">
    <citation type="submission" date="2018-11" db="EMBL/GenBank/DDBJ databases">
        <title>Sequencing the genomes of 1000 actinobacteria strains.</title>
        <authorList>
            <person name="Klenk H.-P."/>
        </authorList>
    </citation>
    <scope>NUCLEOTIDE SEQUENCE [LARGE SCALE GENOMIC DNA]</scope>
    <source>
        <strain evidence="1 2">DSM 44254</strain>
    </source>
</reference>
<name>A0A3N1CN13_9ACTN</name>
<dbReference type="Proteomes" id="UP000272400">
    <property type="component" value="Unassembled WGS sequence"/>
</dbReference>
<dbReference type="EMBL" id="RJKE01000001">
    <property type="protein sequence ID" value="ROO82711.1"/>
    <property type="molecule type" value="Genomic_DNA"/>
</dbReference>
<sequence>MVRGVGCAAVKGWRMGSRRVGRGLGAVGLALALLVGMGGAAGAKPAGWRFEGTAGAEVAVPGGWSVNDYGCGMSGRPTVVRAEGMRNLCYTEEPADKEVALIGYRADVEYSDQVEQLTGEPVVTKVSGVAAERLAKRLPDGRYAGRVRIPSRDLVLVVRTLSETRTRRILDGFRLARTDAKGCPTESKRAKAGGVKGAKFVPAAPASVSLCYFAGGEYTDPEYVADLKKHGLKLAASHRLKGAKARALATALSKARPGPNKDAPKSQCADGVRPVVPDLALIFRDKAGKRLGTVFATFQSCKGRRLDNGKRKAKVTEKLLFLMMDPLKVGYSWSALPAAKSGGQG</sequence>